<reference evidence="1 2" key="1">
    <citation type="journal article" date="2018" name="Nat. Ecol. Evol.">
        <title>Pezizomycetes genomes reveal the molecular basis of ectomycorrhizal truffle lifestyle.</title>
        <authorList>
            <person name="Murat C."/>
            <person name="Payen T."/>
            <person name="Noel B."/>
            <person name="Kuo A."/>
            <person name="Morin E."/>
            <person name="Chen J."/>
            <person name="Kohler A."/>
            <person name="Krizsan K."/>
            <person name="Balestrini R."/>
            <person name="Da Silva C."/>
            <person name="Montanini B."/>
            <person name="Hainaut M."/>
            <person name="Levati E."/>
            <person name="Barry K.W."/>
            <person name="Belfiori B."/>
            <person name="Cichocki N."/>
            <person name="Clum A."/>
            <person name="Dockter R.B."/>
            <person name="Fauchery L."/>
            <person name="Guy J."/>
            <person name="Iotti M."/>
            <person name="Le Tacon F."/>
            <person name="Lindquist E.A."/>
            <person name="Lipzen A."/>
            <person name="Malagnac F."/>
            <person name="Mello A."/>
            <person name="Molinier V."/>
            <person name="Miyauchi S."/>
            <person name="Poulain J."/>
            <person name="Riccioni C."/>
            <person name="Rubini A."/>
            <person name="Sitrit Y."/>
            <person name="Splivallo R."/>
            <person name="Traeger S."/>
            <person name="Wang M."/>
            <person name="Zifcakova L."/>
            <person name="Wipf D."/>
            <person name="Zambonelli A."/>
            <person name="Paolocci F."/>
            <person name="Nowrousian M."/>
            <person name="Ottonello S."/>
            <person name="Baldrian P."/>
            <person name="Spatafora J.W."/>
            <person name="Henrissat B."/>
            <person name="Nagy L.G."/>
            <person name="Aury J.M."/>
            <person name="Wincker P."/>
            <person name="Grigoriev I.V."/>
            <person name="Bonfante P."/>
            <person name="Martin F.M."/>
        </authorList>
    </citation>
    <scope>NUCLEOTIDE SEQUENCE [LARGE SCALE GENOMIC DNA]</scope>
    <source>
        <strain evidence="1 2">RN42</strain>
    </source>
</reference>
<evidence type="ECO:0000313" key="1">
    <source>
        <dbReference type="EMBL" id="RPA81842.1"/>
    </source>
</evidence>
<accession>A0A3N4I6Y0</accession>
<sequence length="175" mass="19852">MQAQVAIRLEQERAGYISLGKRVLKLRHDIDAFNRQLGDLGTDRQDISGAGLRKLSYIRDVTEEVNSVLASRRQFNSVCLTGSKNSQMHCEPLYKLIDNERHRQEKVFSDIEGALQIATKVLFEESSTTRLARQVLAAEQLILEYNALVGDLNNSLQVHSHLYRLTLRSSISRPS</sequence>
<dbReference type="EMBL" id="ML119676">
    <property type="protein sequence ID" value="RPA81842.1"/>
    <property type="molecule type" value="Genomic_DNA"/>
</dbReference>
<keyword evidence="2" id="KW-1185">Reference proteome</keyword>
<dbReference type="Proteomes" id="UP000275078">
    <property type="component" value="Unassembled WGS sequence"/>
</dbReference>
<proteinExistence type="predicted"/>
<dbReference type="AlphaFoldDB" id="A0A3N4I6Y0"/>
<evidence type="ECO:0000313" key="2">
    <source>
        <dbReference type="Proteomes" id="UP000275078"/>
    </source>
</evidence>
<name>A0A3N4I6Y0_ASCIM</name>
<organism evidence="1 2">
    <name type="scientific">Ascobolus immersus RN42</name>
    <dbReference type="NCBI Taxonomy" id="1160509"/>
    <lineage>
        <taxon>Eukaryota</taxon>
        <taxon>Fungi</taxon>
        <taxon>Dikarya</taxon>
        <taxon>Ascomycota</taxon>
        <taxon>Pezizomycotina</taxon>
        <taxon>Pezizomycetes</taxon>
        <taxon>Pezizales</taxon>
        <taxon>Ascobolaceae</taxon>
        <taxon>Ascobolus</taxon>
    </lineage>
</organism>
<gene>
    <name evidence="1" type="ORF">BJ508DRAFT_107628</name>
</gene>
<protein>
    <submittedName>
        <fullName evidence="1">Uncharacterized protein</fullName>
    </submittedName>
</protein>